<dbReference type="InterPro" id="IPR003593">
    <property type="entry name" value="AAA+_ATPase"/>
</dbReference>
<keyword evidence="2" id="KW-0547">Nucleotide-binding</keyword>
<gene>
    <name evidence="2" type="ORF">E3202_07965</name>
</gene>
<reference evidence="2 3" key="1">
    <citation type="submission" date="2019-03" db="EMBL/GenBank/DDBJ databases">
        <title>The complete genome sequence of Neokomagataea sp. Jb2 NBRC113641.</title>
        <authorList>
            <person name="Chua K.-O."/>
            <person name="Chan K.-G."/>
            <person name="See-Too W.-S."/>
        </authorList>
    </citation>
    <scope>NUCLEOTIDE SEQUENCE [LARGE SCALE GENOMIC DNA]</scope>
    <source>
        <strain evidence="2 3">Jb2</strain>
    </source>
</reference>
<evidence type="ECO:0000313" key="2">
    <source>
        <dbReference type="EMBL" id="TPW34412.1"/>
    </source>
</evidence>
<accession>A0A506UMF0</accession>
<dbReference type="RefSeq" id="WP_165600995.1">
    <property type="nucleotide sequence ID" value="NZ_SORZ01000002.1"/>
</dbReference>
<dbReference type="InterPro" id="IPR051396">
    <property type="entry name" value="Bact_Antivir_Def_Nuclease"/>
</dbReference>
<comment type="caution">
    <text evidence="2">The sequence shown here is derived from an EMBL/GenBank/DDBJ whole genome shotgun (WGS) entry which is preliminary data.</text>
</comment>
<dbReference type="GO" id="GO:0016887">
    <property type="term" value="F:ATP hydrolysis activity"/>
    <property type="evidence" value="ECO:0007669"/>
    <property type="project" value="InterPro"/>
</dbReference>
<dbReference type="PANTHER" id="PTHR43581">
    <property type="entry name" value="ATP/GTP PHOSPHATASE"/>
    <property type="match status" value="1"/>
</dbReference>
<dbReference type="AlphaFoldDB" id="A0A506UMF0"/>
<dbReference type="Pfam" id="PF13304">
    <property type="entry name" value="AAA_21"/>
    <property type="match status" value="1"/>
</dbReference>
<dbReference type="InterPro" id="IPR034139">
    <property type="entry name" value="TOPRIM_OLD"/>
</dbReference>
<name>A0A506UMF0_9PROT</name>
<protein>
    <submittedName>
        <fullName evidence="2">ATP-binding protein</fullName>
    </submittedName>
</protein>
<dbReference type="EMBL" id="SORZ01000002">
    <property type="protein sequence ID" value="TPW34412.1"/>
    <property type="molecule type" value="Genomic_DNA"/>
</dbReference>
<dbReference type="SMART" id="SM00382">
    <property type="entry name" value="AAA"/>
    <property type="match status" value="1"/>
</dbReference>
<dbReference type="CDD" id="cd00267">
    <property type="entry name" value="ABC_ATPase"/>
    <property type="match status" value="2"/>
</dbReference>
<dbReference type="Proteomes" id="UP000315037">
    <property type="component" value="Unassembled WGS sequence"/>
</dbReference>
<dbReference type="GO" id="GO:0005524">
    <property type="term" value="F:ATP binding"/>
    <property type="evidence" value="ECO:0007669"/>
    <property type="project" value="UniProtKB-KW"/>
</dbReference>
<sequence length="568" mass="63443">MLIEEVKLRFGAGPEADPLVLEAPAVTIFVGPNNSGKSMVLREIASFCRLGTTSGIIFDELKFRKQSVEEIDKSLEGVPHNGRNLGEEIDPNQVYLNFRNQQQPILAATYRQALQNPSRGTQHTFARYYATLHVLILDGPSRIKLIEAQNRGDLKDPQSTFAKLLMDDTRREALRKILFEAFGLQLGMDIFEGDLIKLRYGDRDTPLPNERSLEDATRDWMKKALPTDQWSDGMKAFTGMLLSLRAGDPKITIIDEPEAFLHPTLAYKLGREIAKTASQGDKQVFVSTHSSQFLMGAIQSGAKVNIVRLTYQPGSGTQPASATARMLSNDDIRTMMQDPYLRSANVLSGIFYEGVVVTEADADRAFYQELNERLLEKDPKRGAANTLFLNANGKDSVRKIVGPLRKLGIPVAAILDIDALKSSSKAKTKSPLLPLLNAISYPQPHHSMKSDRADVWKSLEATNKDPKSEGGIALLTDEAKEKAENLFDLLDRYGLFVLRHGEVEHWLPDLKISRSKTGKDRWLSTIFEALGSDPEDPAYVHPEDNDVWDFLDRVGAWIKNKDRRGIPS</sequence>
<proteinExistence type="predicted"/>
<dbReference type="Gene3D" id="3.40.50.300">
    <property type="entry name" value="P-loop containing nucleotide triphosphate hydrolases"/>
    <property type="match status" value="1"/>
</dbReference>
<feature type="domain" description="AAA+ ATPase" evidence="1">
    <location>
        <begin position="23"/>
        <end position="310"/>
    </location>
</feature>
<keyword evidence="3" id="KW-1185">Reference proteome</keyword>
<dbReference type="InterPro" id="IPR003959">
    <property type="entry name" value="ATPase_AAA_core"/>
</dbReference>
<dbReference type="SUPFAM" id="SSF52540">
    <property type="entry name" value="P-loop containing nucleoside triphosphate hydrolases"/>
    <property type="match status" value="1"/>
</dbReference>
<evidence type="ECO:0000259" key="1">
    <source>
        <dbReference type="SMART" id="SM00382"/>
    </source>
</evidence>
<organism evidence="2 3">
    <name type="scientific">Oecophyllibacter saccharovorans</name>
    <dbReference type="NCBI Taxonomy" id="2558360"/>
    <lineage>
        <taxon>Bacteria</taxon>
        <taxon>Pseudomonadati</taxon>
        <taxon>Pseudomonadota</taxon>
        <taxon>Alphaproteobacteria</taxon>
        <taxon>Acetobacterales</taxon>
        <taxon>Acetobacteraceae</taxon>
        <taxon>Oecophyllibacter</taxon>
    </lineage>
</organism>
<dbReference type="InterPro" id="IPR027417">
    <property type="entry name" value="P-loop_NTPase"/>
</dbReference>
<dbReference type="Pfam" id="PF20469">
    <property type="entry name" value="OLD-like_TOPRIM"/>
    <property type="match status" value="1"/>
</dbReference>
<evidence type="ECO:0000313" key="3">
    <source>
        <dbReference type="Proteomes" id="UP000315037"/>
    </source>
</evidence>
<dbReference type="PANTHER" id="PTHR43581:SF2">
    <property type="entry name" value="EXCINUCLEASE ATPASE SUBUNIT"/>
    <property type="match status" value="1"/>
</dbReference>
<keyword evidence="2" id="KW-0067">ATP-binding</keyword>